<evidence type="ECO:0000313" key="3">
    <source>
        <dbReference type="EMBL" id="CEH16683.1"/>
    </source>
</evidence>
<keyword evidence="2" id="KW-1133">Transmembrane helix</keyword>
<dbReference type="EMBL" id="CCYA01000318">
    <property type="protein sequence ID" value="CEH16683.1"/>
    <property type="molecule type" value="Genomic_DNA"/>
</dbReference>
<reference evidence="3 4" key="1">
    <citation type="submission" date="2014-09" db="EMBL/GenBank/DDBJ databases">
        <authorList>
            <person name="Magalhaes I.L.F."/>
            <person name="Oliveira U."/>
            <person name="Santos F.R."/>
            <person name="Vidigal T.H.D.A."/>
            <person name="Brescovit A.D."/>
            <person name="Santos A.J."/>
        </authorList>
    </citation>
    <scope>NUCLEOTIDE SEQUENCE [LARGE SCALE GENOMIC DNA]</scope>
</reference>
<organism evidence="3 4">
    <name type="scientific">Ceraceosorus bombacis</name>
    <dbReference type="NCBI Taxonomy" id="401625"/>
    <lineage>
        <taxon>Eukaryota</taxon>
        <taxon>Fungi</taxon>
        <taxon>Dikarya</taxon>
        <taxon>Basidiomycota</taxon>
        <taxon>Ustilaginomycotina</taxon>
        <taxon>Exobasidiomycetes</taxon>
        <taxon>Ceraceosorales</taxon>
        <taxon>Ceraceosoraceae</taxon>
        <taxon>Ceraceosorus</taxon>
    </lineage>
</organism>
<dbReference type="Proteomes" id="UP000054845">
    <property type="component" value="Unassembled WGS sequence"/>
</dbReference>
<evidence type="ECO:0000313" key="4">
    <source>
        <dbReference type="Proteomes" id="UP000054845"/>
    </source>
</evidence>
<keyword evidence="2" id="KW-0472">Membrane</keyword>
<feature type="compositionally biased region" description="Low complexity" evidence="1">
    <location>
        <begin position="736"/>
        <end position="746"/>
    </location>
</feature>
<evidence type="ECO:0000256" key="2">
    <source>
        <dbReference type="SAM" id="Phobius"/>
    </source>
</evidence>
<feature type="region of interest" description="Disordered" evidence="1">
    <location>
        <begin position="713"/>
        <end position="753"/>
    </location>
</feature>
<feature type="transmembrane region" description="Helical" evidence="2">
    <location>
        <begin position="28"/>
        <end position="50"/>
    </location>
</feature>
<feature type="transmembrane region" description="Helical" evidence="2">
    <location>
        <begin position="613"/>
        <end position="634"/>
    </location>
</feature>
<proteinExistence type="predicted"/>
<sequence>MEHANATPAALLADQSSTRGLSARKRSLLAIALHILLLLFFLILAIIWAVRSASPSSSNASTSALGEALGLSANSTLAKHHSFPTRIPIGLLAQAQSALNFLMSIIAALFLGVCGALAVRAATQRAIIKGGTMTGISETLSAWAGLVSAVEAFRSSGDWPRGRSTTLLILLYLGGCSLISALLPAIFTLSAVNTHAPASLSFFPYSNLSMNIGNRPTYTQPAYSVDGILTKDFQTARAGLSGSRIYDILTPSDVTPGTALVKAYDVDVKCGAPERAALNATVAPFDGSFHSIRLNFTIGGSNISDVAAYDTNGINKLDWQLNLVDDVAFVNPSGWAGKYQNQLSRARLLRTQPVPGDDMLNVLNGRNIFMYLLNEEDPDLSFDVGPNYDAKGNGGPRLPFTMYPPPASAPDAAIELNVRHGGYGVNGTITLTGDDGRPTFLNMSATVLGCTVFVEPVSNVSIDMSSNLLLSHSQPARQVRYATREWGSWMPTARNADALYAPDTYAHNLLALTAASILDISSAPTGNPATTSRNTAACISRPAGTCHIDTMAESFFAQQLWKASITNVDARASKLWELGSSDGNNSSSSSSANDLQLPFALATINAVELQLNAWPIFVGLAGSIVVLCILAYLVRPSKSYERINLIIPGTSFIQLAALLSSSDIPQRLSNSRTLELKELRRLGRFEVHLAGAGSEGHAGTNVGSGVAPLSAPALEKLRPERSDTRPSMRSRQATISSQSHSHASRSQPRRDDRILEAEAEAQAATMAASLA</sequence>
<keyword evidence="2" id="KW-0812">Transmembrane</keyword>
<dbReference type="OrthoDB" id="10322295at2759"/>
<feature type="transmembrane region" description="Helical" evidence="2">
    <location>
        <begin position="167"/>
        <end position="187"/>
    </location>
</feature>
<dbReference type="AlphaFoldDB" id="A0A0P1BKK7"/>
<protein>
    <submittedName>
        <fullName evidence="3">Uncharacterized protein</fullName>
    </submittedName>
</protein>
<keyword evidence="4" id="KW-1185">Reference proteome</keyword>
<evidence type="ECO:0000256" key="1">
    <source>
        <dbReference type="SAM" id="MobiDB-lite"/>
    </source>
</evidence>
<feature type="transmembrane region" description="Helical" evidence="2">
    <location>
        <begin position="98"/>
        <end position="119"/>
    </location>
</feature>
<accession>A0A0P1BKK7</accession>
<name>A0A0P1BKK7_9BASI</name>
<feature type="compositionally biased region" description="Basic and acidic residues" evidence="1">
    <location>
        <begin position="715"/>
        <end position="726"/>
    </location>
</feature>